<keyword evidence="4" id="KW-1185">Reference proteome</keyword>
<keyword evidence="1" id="KW-0732">Signal</keyword>
<evidence type="ECO:0008006" key="6">
    <source>
        <dbReference type="Google" id="ProtNLM"/>
    </source>
</evidence>
<name>A0A3L8GJ62_STRIN</name>
<dbReference type="EMBL" id="CP007586">
    <property type="protein sequence ID" value="AHY15437.1"/>
    <property type="molecule type" value="Genomic_DNA"/>
</dbReference>
<dbReference type="RefSeq" id="WP_003101112.1">
    <property type="nucleotide sequence ID" value="NZ_CP010783.1"/>
</dbReference>
<dbReference type="PROSITE" id="PS51257">
    <property type="entry name" value="PROKAR_LIPOPROTEIN"/>
    <property type="match status" value="1"/>
</dbReference>
<evidence type="ECO:0000313" key="5">
    <source>
        <dbReference type="Proteomes" id="UP000269148"/>
    </source>
</evidence>
<sequence length="268" mass="29216">MKKKFAVSTLVLTLACSSILCFGQEQKSAKKQPISKAIPVSHLKMTRKKDANEVFKAVDDKKLTSSSPIRGNLPQQVQEQSHVNQQTTLPILDEKDQAFELPVTTAAQEVAQVADAKTTNNGEQVNRMSQTPEVATLPALQTLMPLPVASIGTWTVQVEPDWLVTITVSADGTVSRVDQSETYTYYSQPQSVHFNGVYDRGNGNYELVGDYGTNQAIMIIGGIGGANIKYTFGMHLDGNSLIPVLWQTDIASEFDFASPLSGPTLRKP</sequence>
<dbReference type="Proteomes" id="UP000025245">
    <property type="component" value="Chromosome"/>
</dbReference>
<accession>A0A3L8GJ62</accession>
<evidence type="ECO:0000313" key="4">
    <source>
        <dbReference type="Proteomes" id="UP000025245"/>
    </source>
</evidence>
<evidence type="ECO:0000256" key="1">
    <source>
        <dbReference type="SAM" id="SignalP"/>
    </source>
</evidence>
<dbReference type="KEGG" id="siz:SI82_03165"/>
<dbReference type="OrthoDB" id="2215889at2"/>
<evidence type="ECO:0000313" key="2">
    <source>
        <dbReference type="EMBL" id="AHY15437.1"/>
    </source>
</evidence>
<dbReference type="EMBL" id="QLQD01000032">
    <property type="protein sequence ID" value="RLU57902.1"/>
    <property type="molecule type" value="Genomic_DNA"/>
</dbReference>
<dbReference type="GeneID" id="35765994"/>
<dbReference type="KEGG" id="sio:DW64_02940"/>
<reference evidence="3 5" key="2">
    <citation type="submission" date="2018-06" db="EMBL/GenBank/DDBJ databases">
        <title>Mutators as drivers of adaptation in pathogenic bacteria and a risk factor for host jumps and vaccine escape.</title>
        <authorList>
            <person name="Barnes A.C."/>
            <person name="Silayeva O."/>
        </authorList>
    </citation>
    <scope>NUCLEOTIDE SEQUENCE [LARGE SCALE GENOMIC DNA]</scope>
    <source>
        <strain evidence="3 5">QMA0445</strain>
    </source>
</reference>
<reference evidence="2 4" key="1">
    <citation type="journal article" date="2014" name="Genome Announc.">
        <title>Complete Genome Sequence of a Virulent Strain, Streptococcus iniae ISET0901, Isolated from Diseased Tilapia.</title>
        <authorList>
            <person name="Pridgeon J.W."/>
            <person name="Zhang D."/>
            <person name="Zhang L."/>
        </authorList>
    </citation>
    <scope>NUCLEOTIDE SEQUENCE [LARGE SCALE GENOMIC DNA]</scope>
    <source>
        <strain evidence="2 4">ISET0901</strain>
    </source>
</reference>
<protein>
    <recommendedName>
        <fullName evidence="6">Lipoprotein</fullName>
    </recommendedName>
</protein>
<proteinExistence type="predicted"/>
<dbReference type="Proteomes" id="UP000269148">
    <property type="component" value="Unassembled WGS sequence"/>
</dbReference>
<gene>
    <name evidence="3" type="ORF">DIY07_03220</name>
    <name evidence="2" type="ORF">DQ08_02950</name>
</gene>
<dbReference type="AlphaFoldDB" id="A0A3L8GJ62"/>
<dbReference type="KEGG" id="siq:DQ08_02950"/>
<organism evidence="3 5">
    <name type="scientific">Streptococcus iniae</name>
    <name type="common">Streptococcus shiloi</name>
    <dbReference type="NCBI Taxonomy" id="1346"/>
    <lineage>
        <taxon>Bacteria</taxon>
        <taxon>Bacillati</taxon>
        <taxon>Bacillota</taxon>
        <taxon>Bacilli</taxon>
        <taxon>Lactobacillales</taxon>
        <taxon>Streptococcaceae</taxon>
        <taxon>Streptococcus</taxon>
    </lineage>
</organism>
<feature type="chain" id="PRO_5038427371" description="Lipoprotein" evidence="1">
    <location>
        <begin position="24"/>
        <end position="268"/>
    </location>
</feature>
<evidence type="ECO:0000313" key="3">
    <source>
        <dbReference type="EMBL" id="RLU57902.1"/>
    </source>
</evidence>
<feature type="signal peptide" evidence="1">
    <location>
        <begin position="1"/>
        <end position="23"/>
    </location>
</feature>